<dbReference type="AlphaFoldDB" id="A0A9P7FSD1"/>
<name>A0A9P7FSD1_9AGAR</name>
<sequence>SISISESSELLENDSTSEIPDKLLYEGDNSHITWKASDLHETLFPHSLSTVCTAWRELMSKIPIFWTRLVIFVGGQHETLLSDVRLYLEWSQEFYITVHVTRSLFEVPEQLYVHDAHEYAHSRGLIDILAPHFHRMKALSFSLHQSSSLPRLFDDLQGPALHLESLILECKYDDGRNEDELTPEDLPPILLPRLRQLSIDGRSLLRIYDTASWLFDISSKEMIGLEISRFTPSHDGRSIDLHDFLGSISGAELDIVRIRDVSFTWRHYPIERIPLFCYWHFSDVYFEDLGPGVIGEFIRAIGSLILRHVHITRCPLAASAKALPAGELVIEDIGDPAGLVAFIRNWRGEVLTLTKCPTGVVDAVLGVMAIIQGDPINPDLFFVPCVRDLCLRDCEDFEFWKLRELYDLRTNLGPSTLRIRMDGRSPVLSVEDAEWVDQNATLFL</sequence>
<evidence type="ECO:0000313" key="2">
    <source>
        <dbReference type="Proteomes" id="UP000717328"/>
    </source>
</evidence>
<comment type="caution">
    <text evidence="1">The sequence shown here is derived from an EMBL/GenBank/DDBJ whole genome shotgun (WGS) entry which is preliminary data.</text>
</comment>
<dbReference type="Proteomes" id="UP000717328">
    <property type="component" value="Unassembled WGS sequence"/>
</dbReference>
<reference evidence="1" key="1">
    <citation type="submission" date="2021-02" db="EMBL/GenBank/DDBJ databases">
        <authorList>
            <person name="Nieuwenhuis M."/>
            <person name="Van De Peppel L.J.J."/>
        </authorList>
    </citation>
    <scope>NUCLEOTIDE SEQUENCE</scope>
    <source>
        <strain evidence="1">D49</strain>
    </source>
</reference>
<dbReference type="OrthoDB" id="3001771at2759"/>
<organism evidence="1 2">
    <name type="scientific">Sphagnurus paluster</name>
    <dbReference type="NCBI Taxonomy" id="117069"/>
    <lineage>
        <taxon>Eukaryota</taxon>
        <taxon>Fungi</taxon>
        <taxon>Dikarya</taxon>
        <taxon>Basidiomycota</taxon>
        <taxon>Agaricomycotina</taxon>
        <taxon>Agaricomycetes</taxon>
        <taxon>Agaricomycetidae</taxon>
        <taxon>Agaricales</taxon>
        <taxon>Tricholomatineae</taxon>
        <taxon>Lyophyllaceae</taxon>
        <taxon>Sphagnurus</taxon>
    </lineage>
</organism>
<protein>
    <recommendedName>
        <fullName evidence="3">F-box domain-containing protein</fullName>
    </recommendedName>
</protein>
<proteinExistence type="predicted"/>
<evidence type="ECO:0008006" key="3">
    <source>
        <dbReference type="Google" id="ProtNLM"/>
    </source>
</evidence>
<feature type="non-terminal residue" evidence="1">
    <location>
        <position position="1"/>
    </location>
</feature>
<accession>A0A9P7FSD1</accession>
<evidence type="ECO:0000313" key="1">
    <source>
        <dbReference type="EMBL" id="KAG5637697.1"/>
    </source>
</evidence>
<dbReference type="EMBL" id="JABCKI010005809">
    <property type="protein sequence ID" value="KAG5637697.1"/>
    <property type="molecule type" value="Genomic_DNA"/>
</dbReference>
<reference evidence="1" key="2">
    <citation type="submission" date="2021-10" db="EMBL/GenBank/DDBJ databases">
        <title>Phylogenomics reveals ancestral predisposition of the termite-cultivated fungus Termitomyces towards a domesticated lifestyle.</title>
        <authorList>
            <person name="Auxier B."/>
            <person name="Grum-Grzhimaylo A."/>
            <person name="Cardenas M.E."/>
            <person name="Lodge J.D."/>
            <person name="Laessoe T."/>
            <person name="Pedersen O."/>
            <person name="Smith M.E."/>
            <person name="Kuyper T.W."/>
            <person name="Franco-Molano E.A."/>
            <person name="Baroni T.J."/>
            <person name="Aanen D.K."/>
        </authorList>
    </citation>
    <scope>NUCLEOTIDE SEQUENCE</scope>
    <source>
        <strain evidence="1">D49</strain>
    </source>
</reference>
<keyword evidence="2" id="KW-1185">Reference proteome</keyword>
<gene>
    <name evidence="1" type="ORF">H0H81_003552</name>
</gene>